<dbReference type="Gene3D" id="1.10.1660.10">
    <property type="match status" value="1"/>
</dbReference>
<keyword evidence="2" id="KW-0805">Transcription regulation</keyword>
<dbReference type="InterPro" id="IPR036388">
    <property type="entry name" value="WH-like_DNA-bd_sf"/>
</dbReference>
<keyword evidence="1" id="KW-0678">Repressor</keyword>
<dbReference type="Gene3D" id="1.10.10.10">
    <property type="entry name" value="Winged helix-like DNA-binding domain superfamily/Winged helix DNA-binding domain"/>
    <property type="match status" value="1"/>
</dbReference>
<dbReference type="PROSITE" id="PS50043">
    <property type="entry name" value="HTH_LUXR_2"/>
    <property type="match status" value="1"/>
</dbReference>
<dbReference type="SMART" id="SM00422">
    <property type="entry name" value="HTH_MERR"/>
    <property type="match status" value="1"/>
</dbReference>
<dbReference type="InterPro" id="IPR047057">
    <property type="entry name" value="MerR_fam"/>
</dbReference>
<feature type="domain" description="HTH merR-type" evidence="6">
    <location>
        <begin position="41"/>
        <end position="105"/>
    </location>
</feature>
<name>A0ABX6QR87_9HYPH</name>
<evidence type="ECO:0000256" key="4">
    <source>
        <dbReference type="ARBA" id="ARBA00023163"/>
    </source>
</evidence>
<dbReference type="InterPro" id="IPR009061">
    <property type="entry name" value="DNA-bd_dom_put_sf"/>
</dbReference>
<dbReference type="PANTHER" id="PTHR30204:SF69">
    <property type="entry name" value="MERR-FAMILY TRANSCRIPTIONAL REGULATOR"/>
    <property type="match status" value="1"/>
</dbReference>
<evidence type="ECO:0000256" key="3">
    <source>
        <dbReference type="ARBA" id="ARBA00023125"/>
    </source>
</evidence>
<evidence type="ECO:0000313" key="8">
    <source>
        <dbReference type="Proteomes" id="UP000308530"/>
    </source>
</evidence>
<proteinExistence type="predicted"/>
<accession>A0ABX6QR87</accession>
<keyword evidence="8" id="KW-1185">Reference proteome</keyword>
<dbReference type="EMBL" id="CP058350">
    <property type="protein sequence ID" value="QLF70786.1"/>
    <property type="molecule type" value="Genomic_DNA"/>
</dbReference>
<keyword evidence="3" id="KW-0238">DNA-binding</keyword>
<dbReference type="SUPFAM" id="SSF46955">
    <property type="entry name" value="Putative DNA-binding domain"/>
    <property type="match status" value="1"/>
</dbReference>
<dbReference type="InterPro" id="IPR000551">
    <property type="entry name" value="MerR-type_HTH_dom"/>
</dbReference>
<reference evidence="7 8" key="1">
    <citation type="submission" date="2020-06" db="EMBL/GenBank/DDBJ databases">
        <title>Genome sequence of Rhizobium sp strain ADMK78.</title>
        <authorList>
            <person name="Rahi P."/>
        </authorList>
    </citation>
    <scope>NUCLEOTIDE SEQUENCE [LARGE SCALE GENOMIC DNA]</scope>
    <source>
        <strain evidence="7 8">ADMK78</strain>
    </source>
</reference>
<evidence type="ECO:0000259" key="6">
    <source>
        <dbReference type="PROSITE" id="PS50937"/>
    </source>
</evidence>
<evidence type="ECO:0000256" key="1">
    <source>
        <dbReference type="ARBA" id="ARBA00022491"/>
    </source>
</evidence>
<evidence type="ECO:0000313" key="7">
    <source>
        <dbReference type="EMBL" id="QLF70786.1"/>
    </source>
</evidence>
<dbReference type="RefSeq" id="WP_138286340.1">
    <property type="nucleotide sequence ID" value="NZ_CP058350.1"/>
</dbReference>
<dbReference type="SMART" id="SM00421">
    <property type="entry name" value="HTH_LUXR"/>
    <property type="match status" value="1"/>
</dbReference>
<dbReference type="PANTHER" id="PTHR30204">
    <property type="entry name" value="REDOX-CYCLING DRUG-SENSING TRANSCRIPTIONAL ACTIVATOR SOXR"/>
    <property type="match status" value="1"/>
</dbReference>
<gene>
    <name evidence="7" type="ORF">FE840_015245</name>
</gene>
<dbReference type="Pfam" id="PF00196">
    <property type="entry name" value="GerE"/>
    <property type="match status" value="1"/>
</dbReference>
<dbReference type="PROSITE" id="PS50937">
    <property type="entry name" value="HTH_MERR_2"/>
    <property type="match status" value="1"/>
</dbReference>
<organism evidence="7 8">
    <name type="scientific">Peteryoungia desertarenae</name>
    <dbReference type="NCBI Taxonomy" id="1813451"/>
    <lineage>
        <taxon>Bacteria</taxon>
        <taxon>Pseudomonadati</taxon>
        <taxon>Pseudomonadota</taxon>
        <taxon>Alphaproteobacteria</taxon>
        <taxon>Hyphomicrobiales</taxon>
        <taxon>Rhizobiaceae</taxon>
        <taxon>Peteryoungia</taxon>
    </lineage>
</organism>
<dbReference type="SUPFAM" id="SSF46894">
    <property type="entry name" value="C-terminal effector domain of the bipartite response regulators"/>
    <property type="match status" value="1"/>
</dbReference>
<sequence>MANGSKSLRLTGRSGSRDAETAGILPDIALPRNIPDEPIAIADMADLFGITHRTLHFYEEKGLLTANRIGLMRVYTHHDVARMALINICREVGIPVAVIQDLMEMLKTTDSKAEANMLLEEALLARRRELTADLSNTHRQLQQINTILDHDDAHRQSKVNDVRDRLSLSEEERQILHLMAEGYTSLRIARTCEMKLVEVEAIEERITGKLGAQNRFQAVAKAVLLGLIAT</sequence>
<dbReference type="Proteomes" id="UP000308530">
    <property type="component" value="Chromosome"/>
</dbReference>
<keyword evidence="4" id="KW-0804">Transcription</keyword>
<protein>
    <submittedName>
        <fullName evidence="7">MerR family transcriptional regulator</fullName>
    </submittedName>
</protein>
<evidence type="ECO:0000256" key="2">
    <source>
        <dbReference type="ARBA" id="ARBA00023015"/>
    </source>
</evidence>
<dbReference type="Pfam" id="PF13411">
    <property type="entry name" value="MerR_1"/>
    <property type="match status" value="1"/>
</dbReference>
<feature type="domain" description="HTH luxR-type" evidence="5">
    <location>
        <begin position="161"/>
        <end position="226"/>
    </location>
</feature>
<dbReference type="InterPro" id="IPR000792">
    <property type="entry name" value="Tscrpt_reg_LuxR_C"/>
</dbReference>
<dbReference type="InterPro" id="IPR016032">
    <property type="entry name" value="Sig_transdc_resp-reg_C-effctor"/>
</dbReference>
<dbReference type="CDD" id="cd00592">
    <property type="entry name" value="HTH_MerR-like"/>
    <property type="match status" value="1"/>
</dbReference>
<evidence type="ECO:0000259" key="5">
    <source>
        <dbReference type="PROSITE" id="PS50043"/>
    </source>
</evidence>